<evidence type="ECO:0000313" key="2">
    <source>
        <dbReference type="EMBL" id="MDA0185136.1"/>
    </source>
</evidence>
<dbReference type="InterPro" id="IPR022409">
    <property type="entry name" value="PKD/Chitinase_dom"/>
</dbReference>
<dbReference type="InterPro" id="IPR000601">
    <property type="entry name" value="PKD_dom"/>
</dbReference>
<reference evidence="2" key="1">
    <citation type="submission" date="2022-10" db="EMBL/GenBank/DDBJ databases">
        <title>The WGS of Solirubrobacter phytolaccae KCTC 29190.</title>
        <authorList>
            <person name="Jiang Z."/>
        </authorList>
    </citation>
    <scope>NUCLEOTIDE SEQUENCE</scope>
    <source>
        <strain evidence="2">KCTC 29190</strain>
    </source>
</reference>
<dbReference type="Proteomes" id="UP001147653">
    <property type="component" value="Unassembled WGS sequence"/>
</dbReference>
<proteinExistence type="predicted"/>
<keyword evidence="3" id="KW-1185">Reference proteome</keyword>
<accession>A0A9X3SCV5</accession>
<dbReference type="PROSITE" id="PS50093">
    <property type="entry name" value="PKD"/>
    <property type="match status" value="1"/>
</dbReference>
<dbReference type="Gene3D" id="2.60.120.560">
    <property type="entry name" value="Exo-inulinase, domain 1"/>
    <property type="match status" value="1"/>
</dbReference>
<dbReference type="EMBL" id="JAPDDP010000099">
    <property type="protein sequence ID" value="MDA0185136.1"/>
    <property type="molecule type" value="Genomic_DNA"/>
</dbReference>
<evidence type="ECO:0000259" key="1">
    <source>
        <dbReference type="PROSITE" id="PS50093"/>
    </source>
</evidence>
<comment type="caution">
    <text evidence="2">The sequence shown here is derived from an EMBL/GenBank/DDBJ whole genome shotgun (WGS) entry which is preliminary data.</text>
</comment>
<dbReference type="InterPro" id="IPR010496">
    <property type="entry name" value="AL/BT2_dom"/>
</dbReference>
<dbReference type="AlphaFoldDB" id="A0A9X3SCV5"/>
<dbReference type="Pfam" id="PF18911">
    <property type="entry name" value="PKD_4"/>
    <property type="match status" value="1"/>
</dbReference>
<feature type="domain" description="PKD" evidence="1">
    <location>
        <begin position="363"/>
        <end position="426"/>
    </location>
</feature>
<dbReference type="SMART" id="SM00089">
    <property type="entry name" value="PKD"/>
    <property type="match status" value="1"/>
</dbReference>
<evidence type="ECO:0000313" key="3">
    <source>
        <dbReference type="Proteomes" id="UP001147653"/>
    </source>
</evidence>
<sequence>MGTVKAVVLFVDFEDAKAENVTQRAPIDYRNPQPYWDFLKASVPWFSTASYGRFNLEVTPIYKWYRMPKPSTQWRMDYRSNDPARRLSHDGQGEFTAAAVNAADADVDFSDYDLIYTVPARNQTAIASSPELNHYAGHITADGNDLGNGDNFGSDMWSWGYKLLNHETGHAMSLVEGYNAGTGGTFRFMGQWDLMGNISGNAPDYIAWNKWKLGWLNDDEVDCVASDGVTEHTLTANALPPDGASKKLVAIRTGQNTTLVAELRAPLGVDSVAGGNTARYCESGGVLLYTVDTTLRNGLGVYKVLDAMPGSTGWGCSDETSISTMGRGQTRGPSHFEVPELGVTFDVTSLSADGTRASLKVTREDTRIAAPETGVAPFTTTLTGTRRNASAGASYAWDFGDGTTGAGASVEHTFASPGTYAVKLTVDGTTATRTIKVLAAGTPQLSGPTTQEARASATFTTDREATIEVRRGSTVIERATGTSLTYSAPIATTDEVRACASGCTTATVAWTPNRGWQDLWDATTLAGWTYSGAGAITRTAMTTLGTSGGATATNAGALTSTRAFKDFHLQLKYRASATANNGGVIVRGGDQVAILDNGTAATRSGAIVGLAPSTSAQAKPVREWNTLDVIAYGNRISSRLNGVEVATHTGPRPDAGPIALENAGNNLMYADLRIKELSADTTAPTITITGFPEVIRAGTPVTPDYRCEDEQDLVECTATPVETTAPGRYTFRVTAKDAAGNETVATRAYSVVAFTDTPGSAGGTVPATLSLTLDAPATFGTFVPGVAREYTASTKATVISTAGDAALTTSEPGHLANGAFSLPQPLRVEITPNAWSGPVSNGTATIAFKQAIGLTDALRTGSYTKTLTFTLSTTNP</sequence>
<name>A0A9X3SCV5_9ACTN</name>
<dbReference type="Pfam" id="PF06439">
    <property type="entry name" value="3keto-disac_hyd"/>
    <property type="match status" value="1"/>
</dbReference>
<dbReference type="GO" id="GO:0016787">
    <property type="term" value="F:hydrolase activity"/>
    <property type="evidence" value="ECO:0007669"/>
    <property type="project" value="InterPro"/>
</dbReference>
<dbReference type="GO" id="GO:0005975">
    <property type="term" value="P:carbohydrate metabolic process"/>
    <property type="evidence" value="ECO:0007669"/>
    <property type="project" value="UniProtKB-ARBA"/>
</dbReference>
<organism evidence="2 3">
    <name type="scientific">Solirubrobacter phytolaccae</name>
    <dbReference type="NCBI Taxonomy" id="1404360"/>
    <lineage>
        <taxon>Bacteria</taxon>
        <taxon>Bacillati</taxon>
        <taxon>Actinomycetota</taxon>
        <taxon>Thermoleophilia</taxon>
        <taxon>Solirubrobacterales</taxon>
        <taxon>Solirubrobacteraceae</taxon>
        <taxon>Solirubrobacter</taxon>
    </lineage>
</organism>
<dbReference type="RefSeq" id="WP_270029619.1">
    <property type="nucleotide sequence ID" value="NZ_JAPDDP010000099.1"/>
</dbReference>
<dbReference type="CDD" id="cd00146">
    <property type="entry name" value="PKD"/>
    <property type="match status" value="1"/>
</dbReference>
<gene>
    <name evidence="2" type="ORF">OJ997_32830</name>
</gene>
<protein>
    <submittedName>
        <fullName evidence="2">DUF1080 domain-containing protein</fullName>
    </submittedName>
</protein>
<dbReference type="InterPro" id="IPR035986">
    <property type="entry name" value="PKD_dom_sf"/>
</dbReference>
<dbReference type="Gene3D" id="2.60.40.10">
    <property type="entry name" value="Immunoglobulins"/>
    <property type="match status" value="1"/>
</dbReference>
<dbReference type="InterPro" id="IPR013783">
    <property type="entry name" value="Ig-like_fold"/>
</dbReference>
<dbReference type="SUPFAM" id="SSF49299">
    <property type="entry name" value="PKD domain"/>
    <property type="match status" value="1"/>
</dbReference>